<organism evidence="1 2">
    <name type="scientific">Undibacterium pigrum</name>
    <dbReference type="NCBI Taxonomy" id="401470"/>
    <lineage>
        <taxon>Bacteria</taxon>
        <taxon>Pseudomonadati</taxon>
        <taxon>Pseudomonadota</taxon>
        <taxon>Betaproteobacteria</taxon>
        <taxon>Burkholderiales</taxon>
        <taxon>Oxalobacteraceae</taxon>
        <taxon>Undibacterium</taxon>
    </lineage>
</organism>
<name>A0A318JBM2_9BURK</name>
<comment type="caution">
    <text evidence="1">The sequence shown here is derived from an EMBL/GenBank/DDBJ whole genome shotgun (WGS) entry which is preliminary data.</text>
</comment>
<dbReference type="EMBL" id="QJKB01000003">
    <property type="protein sequence ID" value="PXX44083.1"/>
    <property type="molecule type" value="Genomic_DNA"/>
</dbReference>
<reference evidence="1 2" key="1">
    <citation type="submission" date="2018-05" db="EMBL/GenBank/DDBJ databases">
        <title>Genomic Encyclopedia of Type Strains, Phase IV (KMG-IV): sequencing the most valuable type-strain genomes for metagenomic binning, comparative biology and taxonomic classification.</title>
        <authorList>
            <person name="Goeker M."/>
        </authorList>
    </citation>
    <scope>NUCLEOTIDE SEQUENCE [LARGE SCALE GENOMIC DNA]</scope>
    <source>
        <strain evidence="1 2">DSM 19792</strain>
    </source>
</reference>
<keyword evidence="2" id="KW-1185">Reference proteome</keyword>
<sequence>MNERSFLFIMDMVRTQGKKNLQGVVKVLVFFPAMQDCVCFRTERYRVRSHTVEKPIYRS</sequence>
<proteinExistence type="predicted"/>
<gene>
    <name evidence="1" type="ORF">DFR42_103352</name>
</gene>
<evidence type="ECO:0000313" key="1">
    <source>
        <dbReference type="EMBL" id="PXX44083.1"/>
    </source>
</evidence>
<evidence type="ECO:0000313" key="2">
    <source>
        <dbReference type="Proteomes" id="UP000247792"/>
    </source>
</evidence>
<protein>
    <submittedName>
        <fullName evidence="1">Uncharacterized protein</fullName>
    </submittedName>
</protein>
<dbReference type="AlphaFoldDB" id="A0A318JBM2"/>
<accession>A0A318JBM2</accession>
<dbReference type="Proteomes" id="UP000247792">
    <property type="component" value="Unassembled WGS sequence"/>
</dbReference>